<evidence type="ECO:0000256" key="2">
    <source>
        <dbReference type="ARBA" id="ARBA00004906"/>
    </source>
</evidence>
<keyword evidence="11" id="KW-1185">Reference proteome</keyword>
<dbReference type="Pfam" id="PF03931">
    <property type="entry name" value="Skp1_POZ"/>
    <property type="match status" value="2"/>
</dbReference>
<dbReference type="AlphaFoldDB" id="A0AAU9RM61"/>
<dbReference type="GO" id="GO:0009867">
    <property type="term" value="P:jasmonic acid mediated signaling pathway"/>
    <property type="evidence" value="ECO:0007669"/>
    <property type="project" value="UniProtKB-ARBA"/>
</dbReference>
<dbReference type="PANTHER" id="PTHR11165">
    <property type="entry name" value="SKP1"/>
    <property type="match status" value="1"/>
</dbReference>
<gene>
    <name evidence="10" type="ORF">TAV2_LOCUS8019</name>
</gene>
<dbReference type="InterPro" id="IPR016072">
    <property type="entry name" value="Skp1_comp_dimer"/>
</dbReference>
<comment type="pathway">
    <text evidence="2">Protein modification; protein ubiquitination.</text>
</comment>
<dbReference type="InterPro" id="IPR001232">
    <property type="entry name" value="SKP1-like"/>
</dbReference>
<dbReference type="EMBL" id="OU466858">
    <property type="protein sequence ID" value="CAH2045662.1"/>
    <property type="molecule type" value="Genomic_DNA"/>
</dbReference>
<dbReference type="Proteomes" id="UP000836841">
    <property type="component" value="Chromosome 2"/>
</dbReference>
<sequence length="364" mass="40291">MAASNKIVLTSSDGESFEVDETVARQFQIVAHMIEDDCVSKAIPLTNVTADVLGKAIEYCKKHVEAGSVKEDEDEAGSVKEDVVEAGSVKEGEVEAASSKEDEANEELKTWDAEFIELDSATLFKLVLAANYLNIRGLLDLGCQKIADLIQDKKPEEVRQFFNIENDYTPEEEAEAKTFSALNPQIKRTMSESTKIVLTSQGGEAFEVDEAVAREFQIVAHMIDDGCAGKAIPLENVTGDVLAKVIEYCKKHVEAGSVKKDEIEAGSSKEGQVEAGSSGEDEPESELKAWDEEFLKLDMDTLFKILLAANYLNIKSLLDVVCQKIADLIKHKQPEEIREIFNIQNDFTPEEEDAVRKENAWAFE</sequence>
<evidence type="ECO:0000259" key="8">
    <source>
        <dbReference type="Pfam" id="PF01466"/>
    </source>
</evidence>
<comment type="subcellular location">
    <subcellularLocation>
        <location evidence="1">Nucleus</location>
    </subcellularLocation>
</comment>
<keyword evidence="4" id="KW-0833">Ubl conjugation pathway</keyword>
<feature type="region of interest" description="Disordered" evidence="7">
    <location>
        <begin position="261"/>
        <end position="285"/>
    </location>
</feature>
<keyword evidence="5" id="KW-0539">Nucleus</keyword>
<dbReference type="InterPro" id="IPR036296">
    <property type="entry name" value="SKP1-like_dim_sf"/>
</dbReference>
<evidence type="ECO:0000256" key="5">
    <source>
        <dbReference type="ARBA" id="ARBA00023242"/>
    </source>
</evidence>
<accession>A0AAU9RM61</accession>
<feature type="domain" description="SKP1 component POZ" evidence="9">
    <location>
        <begin position="5"/>
        <end position="64"/>
    </location>
</feature>
<evidence type="ECO:0000313" key="11">
    <source>
        <dbReference type="Proteomes" id="UP000836841"/>
    </source>
</evidence>
<feature type="domain" description="SKP1 component dimerisation" evidence="8">
    <location>
        <begin position="315"/>
        <end position="362"/>
    </location>
</feature>
<evidence type="ECO:0000256" key="3">
    <source>
        <dbReference type="ARBA" id="ARBA00009993"/>
    </source>
</evidence>
<organism evidence="10 11">
    <name type="scientific">Thlaspi arvense</name>
    <name type="common">Field penny-cress</name>
    <dbReference type="NCBI Taxonomy" id="13288"/>
    <lineage>
        <taxon>Eukaryota</taxon>
        <taxon>Viridiplantae</taxon>
        <taxon>Streptophyta</taxon>
        <taxon>Embryophyta</taxon>
        <taxon>Tracheophyta</taxon>
        <taxon>Spermatophyta</taxon>
        <taxon>Magnoliopsida</taxon>
        <taxon>eudicotyledons</taxon>
        <taxon>Gunneridae</taxon>
        <taxon>Pentapetalae</taxon>
        <taxon>rosids</taxon>
        <taxon>malvids</taxon>
        <taxon>Brassicales</taxon>
        <taxon>Brassicaceae</taxon>
        <taxon>Thlaspideae</taxon>
        <taxon>Thlaspi</taxon>
    </lineage>
</organism>
<name>A0AAU9RM61_THLAR</name>
<dbReference type="Gene3D" id="3.30.710.10">
    <property type="entry name" value="Potassium Channel Kv1.1, Chain A"/>
    <property type="match status" value="2"/>
</dbReference>
<evidence type="ECO:0008006" key="12">
    <source>
        <dbReference type="Google" id="ProtNLM"/>
    </source>
</evidence>
<dbReference type="CDD" id="cd18322">
    <property type="entry name" value="BTB_POZ_SKP1"/>
    <property type="match status" value="2"/>
</dbReference>
<dbReference type="FunFam" id="3.30.710.10:FF:000124">
    <property type="entry name" value="Protein CBG09126"/>
    <property type="match status" value="1"/>
</dbReference>
<dbReference type="InterPro" id="IPR016073">
    <property type="entry name" value="Skp1_comp_POZ"/>
</dbReference>
<evidence type="ECO:0000256" key="4">
    <source>
        <dbReference type="ARBA" id="ARBA00022786"/>
    </source>
</evidence>
<proteinExistence type="inferred from homology"/>
<dbReference type="InterPro" id="IPR016897">
    <property type="entry name" value="SKP1"/>
</dbReference>
<comment type="similarity">
    <text evidence="3">Belongs to the SKP1 family.</text>
</comment>
<evidence type="ECO:0000259" key="9">
    <source>
        <dbReference type="Pfam" id="PF03931"/>
    </source>
</evidence>
<dbReference type="Pfam" id="PF01466">
    <property type="entry name" value="Skp1"/>
    <property type="match status" value="2"/>
</dbReference>
<reference evidence="10 11" key="1">
    <citation type="submission" date="2022-03" db="EMBL/GenBank/DDBJ databases">
        <authorList>
            <person name="Nunn A."/>
            <person name="Chopra R."/>
            <person name="Nunn A."/>
            <person name="Contreras Garrido A."/>
        </authorList>
    </citation>
    <scope>NUCLEOTIDE SEQUENCE [LARGE SCALE GENOMIC DNA]</scope>
</reference>
<dbReference type="FunFam" id="3.30.710.10:FF:000170">
    <property type="entry name" value="SKP1-like protein 5"/>
    <property type="match status" value="1"/>
</dbReference>
<dbReference type="SUPFAM" id="SSF54695">
    <property type="entry name" value="POZ domain"/>
    <property type="match status" value="2"/>
</dbReference>
<protein>
    <recommendedName>
        <fullName evidence="12">SKP1-like protein</fullName>
    </recommendedName>
</protein>
<evidence type="ECO:0000256" key="6">
    <source>
        <dbReference type="ARBA" id="ARBA00054396"/>
    </source>
</evidence>
<dbReference type="SUPFAM" id="SSF81382">
    <property type="entry name" value="Skp1 dimerisation domain-like"/>
    <property type="match status" value="2"/>
</dbReference>
<evidence type="ECO:0000256" key="1">
    <source>
        <dbReference type="ARBA" id="ARBA00004123"/>
    </source>
</evidence>
<dbReference type="SMART" id="SM00512">
    <property type="entry name" value="Skp1"/>
    <property type="match status" value="2"/>
</dbReference>
<comment type="function">
    <text evidence="6">Involved in ubiquitination and subsequent proteasomal degradation of target proteins. Together with CUL1, RBX1 and a F-box protein, it forms a SCF E3 ubiquitin ligase complex. The functional specificity of this complex depends on the type of F-box protein. In the SCF complex, it serves as an adapter that links the F-box protein to CUL1.</text>
</comment>
<evidence type="ECO:0000256" key="7">
    <source>
        <dbReference type="SAM" id="MobiDB-lite"/>
    </source>
</evidence>
<feature type="domain" description="SKP1 component POZ" evidence="9">
    <location>
        <begin position="195"/>
        <end position="253"/>
    </location>
</feature>
<dbReference type="GO" id="GO:0006511">
    <property type="term" value="P:ubiquitin-dependent protein catabolic process"/>
    <property type="evidence" value="ECO:0007669"/>
    <property type="project" value="InterPro"/>
</dbReference>
<feature type="domain" description="SKP1 component dimerisation" evidence="8">
    <location>
        <begin position="137"/>
        <end position="177"/>
    </location>
</feature>
<dbReference type="GO" id="GO:0005634">
    <property type="term" value="C:nucleus"/>
    <property type="evidence" value="ECO:0007669"/>
    <property type="project" value="UniProtKB-SubCell"/>
</dbReference>
<evidence type="ECO:0000313" key="10">
    <source>
        <dbReference type="EMBL" id="CAH2045662.1"/>
    </source>
</evidence>
<dbReference type="InterPro" id="IPR011333">
    <property type="entry name" value="SKP1/BTB/POZ_sf"/>
</dbReference>